<dbReference type="Gene3D" id="3.30.1490.20">
    <property type="entry name" value="ATP-grasp fold, A domain"/>
    <property type="match status" value="1"/>
</dbReference>
<evidence type="ECO:0000256" key="2">
    <source>
        <dbReference type="ARBA" id="ARBA00022741"/>
    </source>
</evidence>
<dbReference type="EMBL" id="JAGGKG010000023">
    <property type="protein sequence ID" value="MBP1907220.1"/>
    <property type="molecule type" value="Genomic_DNA"/>
</dbReference>
<keyword evidence="7" id="KW-1185">Reference proteome</keyword>
<name>A0ABS4FXC1_9BACL</name>
<evidence type="ECO:0000313" key="7">
    <source>
        <dbReference type="Proteomes" id="UP001519272"/>
    </source>
</evidence>
<keyword evidence="1" id="KW-0436">Ligase</keyword>
<dbReference type="Proteomes" id="UP001519272">
    <property type="component" value="Unassembled WGS sequence"/>
</dbReference>
<keyword evidence="3 4" id="KW-0067">ATP-binding</keyword>
<comment type="caution">
    <text evidence="6">The sequence shown here is derived from an EMBL/GenBank/DDBJ whole genome shotgun (WGS) entry which is preliminary data.</text>
</comment>
<proteinExistence type="predicted"/>
<dbReference type="Gene3D" id="3.30.470.20">
    <property type="entry name" value="ATP-grasp fold, B domain"/>
    <property type="match status" value="1"/>
</dbReference>
<dbReference type="RefSeq" id="WP_210090800.1">
    <property type="nucleotide sequence ID" value="NZ_JAGGKG010000023.1"/>
</dbReference>
<dbReference type="Pfam" id="PF13535">
    <property type="entry name" value="ATP-grasp_4"/>
    <property type="match status" value="1"/>
</dbReference>
<dbReference type="InterPro" id="IPR011761">
    <property type="entry name" value="ATP-grasp"/>
</dbReference>
<dbReference type="Gene3D" id="3.40.50.20">
    <property type="match status" value="1"/>
</dbReference>
<organism evidence="6 7">
    <name type="scientific">Paenibacillus turicensis</name>
    <dbReference type="NCBI Taxonomy" id="160487"/>
    <lineage>
        <taxon>Bacteria</taxon>
        <taxon>Bacillati</taxon>
        <taxon>Bacillota</taxon>
        <taxon>Bacilli</taxon>
        <taxon>Bacillales</taxon>
        <taxon>Paenibacillaceae</taxon>
        <taxon>Paenibacillus</taxon>
    </lineage>
</organism>
<dbReference type="PROSITE" id="PS50975">
    <property type="entry name" value="ATP_GRASP"/>
    <property type="match status" value="1"/>
</dbReference>
<dbReference type="SUPFAM" id="SSF56059">
    <property type="entry name" value="Glutathione synthetase ATP-binding domain-like"/>
    <property type="match status" value="1"/>
</dbReference>
<evidence type="ECO:0000256" key="1">
    <source>
        <dbReference type="ARBA" id="ARBA00022598"/>
    </source>
</evidence>
<gene>
    <name evidence="6" type="ORF">J2Z32_003895</name>
</gene>
<dbReference type="PANTHER" id="PTHR43585:SF2">
    <property type="entry name" value="ATP-GRASP ENZYME FSQD"/>
    <property type="match status" value="1"/>
</dbReference>
<dbReference type="InterPro" id="IPR052032">
    <property type="entry name" value="ATP-dep_AA_Ligase"/>
</dbReference>
<dbReference type="PANTHER" id="PTHR43585">
    <property type="entry name" value="FUMIPYRROLE BIOSYNTHESIS PROTEIN C"/>
    <property type="match status" value="1"/>
</dbReference>
<evidence type="ECO:0000256" key="4">
    <source>
        <dbReference type="PROSITE-ProRule" id="PRU00409"/>
    </source>
</evidence>
<accession>A0ABS4FXC1</accession>
<protein>
    <submittedName>
        <fullName evidence="6">Biotin carboxylase</fullName>
    </submittedName>
</protein>
<feature type="domain" description="ATP-grasp" evidence="5">
    <location>
        <begin position="107"/>
        <end position="304"/>
    </location>
</feature>
<evidence type="ECO:0000313" key="6">
    <source>
        <dbReference type="EMBL" id="MBP1907220.1"/>
    </source>
</evidence>
<reference evidence="6 7" key="1">
    <citation type="submission" date="2021-03" db="EMBL/GenBank/DDBJ databases">
        <title>Genomic Encyclopedia of Type Strains, Phase IV (KMG-IV): sequencing the most valuable type-strain genomes for metagenomic binning, comparative biology and taxonomic classification.</title>
        <authorList>
            <person name="Goeker M."/>
        </authorList>
    </citation>
    <scope>NUCLEOTIDE SEQUENCE [LARGE SCALE GENOMIC DNA]</scope>
    <source>
        <strain evidence="6 7">DSM 14349</strain>
    </source>
</reference>
<keyword evidence="2 4" id="KW-0547">Nucleotide-binding</keyword>
<sequence length="389" mass="44295">MKKFVVIGANESISPLIIKAKEMGFEAHVFAWQTGDIGETLADVFYPISIGDKEEILRECKRIKPCGVASITSDYAVQTVNFLQRSLGLRSNEEKVDLVVRNKYLMRLALEANKIKNPWFMRVDSNFDTNFNNAEVIRKKLPLIIKPTDRWSSKGVTRVDVMESFNAALNRAIKESLEEKAIVEEYIEGPEYSCECISYAGIHYFLAFTKKYTTGSPFYIETGHMQPSDIPNVIQKKVVLEVFKALDALNIEYGASHTEFKLLSNGEIRIVEIGARMAGDCIGTDLVQISTGYDYVKMVLDVSMGNEPCFKKNTAPKIAIIKYLVDQKDFEIFAEIKAKYRHYIWRSSMTNEHFRLIKNYDSTSRLGFFILAIDLNDLAAQKFLFGILK</sequence>
<evidence type="ECO:0000259" key="5">
    <source>
        <dbReference type="PROSITE" id="PS50975"/>
    </source>
</evidence>
<dbReference type="InterPro" id="IPR013815">
    <property type="entry name" value="ATP_grasp_subdomain_1"/>
</dbReference>
<evidence type="ECO:0000256" key="3">
    <source>
        <dbReference type="ARBA" id="ARBA00022840"/>
    </source>
</evidence>